<sequence length="1076" mass="119833">MKKTILVLLLCSMAAVQNLYAQRTNAQSAVRGIVISAVTDRPVAGVRVSARCSGQLGITDLKGQFRLLVDQPGDTLVFNHIGHEPTSMPTTSAMVNDAIEVVLMEKVNTIEEVAINTGYQSLRANEVTGAVQVLGNKALNQQVGINILERINNIATAVRFDNQAINNTDLQKTNVSVRGLSTINGYLDPLIVLDGFIYEGNISNIDPNTIDNISILKDAAAASIWGARAGNGVIVITSKKGKAGEKPSVSFNSTVSLRQIPDLYALYQPENADYIAVEEMLFKSGYYDRQITRTPHLALTPATEILYQRRQNLISSADSLAAMHQLIAQDGRAAYADEFFRRPLVQQYAANITGNSSLNAYNFGFGYTSDRNENAAGMNKINVLMGNSFRPFANFRLDLNVMFTNQKGYSGMPSYSSFSYAGKQVPYLRFRDENQNGLPFYTAYREAFLDSYMTGKLLDWSYYPLEDYKQSTTGTNLTDFYPTVNLSYKILPFLDINVGGQYQYQKNVSLKTDEAESYAARFLVNQFTSVNPTTGAVVHQVPVGGVRSNTGSEVSSYTLRSQVNLDKKWNSHHLIGIFGSEIRENANKGESFTVYGYSALPLQTVPVDYTTVHPTIPGNGAARITGDPRYSQTQNRFVSMYSNLSYLYQKRYGVSLSLRRDGANIFGAQTNDQWNPFWSMGMLWNISEEKFIPKEIFSMLKFRSTYGRSGNVDLRKTPLPIANVTSGMYTNFPALVVGTLNDPTLRWEKVATTNFGLDFALANNRISGNVDYYIKNGTDLYGMDLYDYTVWGVQQTITKNTASMLGTGFDIMLNSNNLLGEFSWQTAVLFSQNRNKTTAYYNATSSGSTSFLTDGNIITPIVGKPLNALAAYRWAGLNDLGNPMGYLDGEPSVDYNGIRRQAAEEGASDEGIIYYGSAKPQIFGSIINTFQYNQVTLSVNFSFKGDYYFRKPTTSYTNLFSRGIAYPDFEDRWLKPGDEGHTAVPSLVYPSASNRDNFYANSEINVLRGDHIRLEYINLSYSPMLNFMRNTRSIQLYANMSNLGIIWRKNGNKIDPEFPYRMGPQRVIAFGIKANL</sequence>
<gene>
    <name evidence="4" type="ORF">FAZ19_06365</name>
</gene>
<evidence type="ECO:0000313" key="4">
    <source>
        <dbReference type="EMBL" id="TJY66543.1"/>
    </source>
</evidence>
<protein>
    <submittedName>
        <fullName evidence="4">SusC/RagA family TonB-linked outer membrane protein</fullName>
    </submittedName>
</protein>
<dbReference type="SUPFAM" id="SSF49464">
    <property type="entry name" value="Carboxypeptidase regulatory domain-like"/>
    <property type="match status" value="1"/>
</dbReference>
<dbReference type="NCBIfam" id="TIGR04057">
    <property type="entry name" value="SusC_RagA_signa"/>
    <property type="match status" value="1"/>
</dbReference>
<keyword evidence="1" id="KW-0998">Cell outer membrane</keyword>
<organism evidence="4 5">
    <name type="scientific">Sphingobacterium alkalisoli</name>
    <dbReference type="NCBI Taxonomy" id="1874115"/>
    <lineage>
        <taxon>Bacteria</taxon>
        <taxon>Pseudomonadati</taxon>
        <taxon>Bacteroidota</taxon>
        <taxon>Sphingobacteriia</taxon>
        <taxon>Sphingobacteriales</taxon>
        <taxon>Sphingobacteriaceae</taxon>
        <taxon>Sphingobacterium</taxon>
    </lineage>
</organism>
<accession>A0A4U0H4C6</accession>
<comment type="subcellular location">
    <subcellularLocation>
        <location evidence="1">Cell outer membrane</location>
        <topology evidence="1">Multi-pass membrane protein</topology>
    </subcellularLocation>
</comment>
<comment type="similarity">
    <text evidence="1">Belongs to the TonB-dependent receptor family.</text>
</comment>
<dbReference type="SUPFAM" id="SSF56935">
    <property type="entry name" value="Porins"/>
    <property type="match status" value="1"/>
</dbReference>
<dbReference type="Gene3D" id="2.170.130.10">
    <property type="entry name" value="TonB-dependent receptor, plug domain"/>
    <property type="match status" value="1"/>
</dbReference>
<feature type="chain" id="PRO_5020769496" evidence="2">
    <location>
        <begin position="22"/>
        <end position="1076"/>
    </location>
</feature>
<dbReference type="NCBIfam" id="TIGR04056">
    <property type="entry name" value="OMP_RagA_SusC"/>
    <property type="match status" value="1"/>
</dbReference>
<dbReference type="InterPro" id="IPR023996">
    <property type="entry name" value="TonB-dep_OMP_SusC/RagA"/>
</dbReference>
<evidence type="ECO:0000256" key="2">
    <source>
        <dbReference type="SAM" id="SignalP"/>
    </source>
</evidence>
<dbReference type="GO" id="GO:0009279">
    <property type="term" value="C:cell outer membrane"/>
    <property type="evidence" value="ECO:0007669"/>
    <property type="project" value="UniProtKB-SubCell"/>
</dbReference>
<reference evidence="4 5" key="1">
    <citation type="submission" date="2019-04" db="EMBL/GenBank/DDBJ databases">
        <title>Sphingobacterium olei sp. nov., isolated from oil-contaminated soil.</title>
        <authorList>
            <person name="Liu B."/>
        </authorList>
    </citation>
    <scope>NUCLEOTIDE SEQUENCE [LARGE SCALE GENOMIC DNA]</scope>
    <source>
        <strain evidence="4 5">Y3L14</strain>
    </source>
</reference>
<dbReference type="Proteomes" id="UP000309872">
    <property type="component" value="Unassembled WGS sequence"/>
</dbReference>
<dbReference type="InterPro" id="IPR023997">
    <property type="entry name" value="TonB-dep_OMP_SusC/RagA_CS"/>
</dbReference>
<dbReference type="EMBL" id="SUKA01000002">
    <property type="protein sequence ID" value="TJY66543.1"/>
    <property type="molecule type" value="Genomic_DNA"/>
</dbReference>
<dbReference type="InterPro" id="IPR008969">
    <property type="entry name" value="CarboxyPept-like_regulatory"/>
</dbReference>
<keyword evidence="1" id="KW-0813">Transport</keyword>
<name>A0A4U0H4C6_9SPHI</name>
<keyword evidence="1" id="KW-0812">Transmembrane</keyword>
<dbReference type="Pfam" id="PF07715">
    <property type="entry name" value="Plug"/>
    <property type="match status" value="1"/>
</dbReference>
<dbReference type="OrthoDB" id="9768177at2"/>
<keyword evidence="5" id="KW-1185">Reference proteome</keyword>
<dbReference type="AlphaFoldDB" id="A0A4U0H4C6"/>
<evidence type="ECO:0000259" key="3">
    <source>
        <dbReference type="Pfam" id="PF07715"/>
    </source>
</evidence>
<keyword evidence="1" id="KW-1134">Transmembrane beta strand</keyword>
<proteinExistence type="inferred from homology"/>
<keyword evidence="2" id="KW-0732">Signal</keyword>
<dbReference type="RefSeq" id="WP_136819892.1">
    <property type="nucleotide sequence ID" value="NZ_BMJX01000002.1"/>
</dbReference>
<dbReference type="InterPro" id="IPR039426">
    <property type="entry name" value="TonB-dep_rcpt-like"/>
</dbReference>
<keyword evidence="1" id="KW-0472">Membrane</keyword>
<dbReference type="InterPro" id="IPR037066">
    <property type="entry name" value="Plug_dom_sf"/>
</dbReference>
<evidence type="ECO:0000313" key="5">
    <source>
        <dbReference type="Proteomes" id="UP000309872"/>
    </source>
</evidence>
<dbReference type="PROSITE" id="PS52016">
    <property type="entry name" value="TONB_DEPENDENT_REC_3"/>
    <property type="match status" value="1"/>
</dbReference>
<comment type="caution">
    <text evidence="4">The sequence shown here is derived from an EMBL/GenBank/DDBJ whole genome shotgun (WGS) entry which is preliminary data.</text>
</comment>
<dbReference type="InterPro" id="IPR012910">
    <property type="entry name" value="Plug_dom"/>
</dbReference>
<feature type="domain" description="TonB-dependent receptor plug" evidence="3">
    <location>
        <begin position="125"/>
        <end position="233"/>
    </location>
</feature>
<evidence type="ECO:0000256" key="1">
    <source>
        <dbReference type="PROSITE-ProRule" id="PRU01360"/>
    </source>
</evidence>
<feature type="signal peptide" evidence="2">
    <location>
        <begin position="1"/>
        <end position="21"/>
    </location>
</feature>